<dbReference type="NCBIfam" id="NF009123">
    <property type="entry name" value="PRK12475.1"/>
    <property type="match status" value="1"/>
</dbReference>
<keyword evidence="4" id="KW-1185">Reference proteome</keyword>
<dbReference type="GO" id="GO:0004792">
    <property type="term" value="F:thiosulfate-cyanide sulfurtransferase activity"/>
    <property type="evidence" value="ECO:0007669"/>
    <property type="project" value="TreeGrafter"/>
</dbReference>
<dbReference type="Gene3D" id="3.40.50.720">
    <property type="entry name" value="NAD(P)-binding Rossmann-like Domain"/>
    <property type="match status" value="1"/>
</dbReference>
<dbReference type="GO" id="GO:0016779">
    <property type="term" value="F:nucleotidyltransferase activity"/>
    <property type="evidence" value="ECO:0007669"/>
    <property type="project" value="TreeGrafter"/>
</dbReference>
<dbReference type="OrthoDB" id="9804286at2"/>
<dbReference type="SUPFAM" id="SSF69572">
    <property type="entry name" value="Activating enzymes of the ubiquitin-like proteins"/>
    <property type="match status" value="1"/>
</dbReference>
<dbReference type="Pfam" id="PF00899">
    <property type="entry name" value="ThiF"/>
    <property type="match status" value="1"/>
</dbReference>
<accession>A0A073KB90</accession>
<dbReference type="GO" id="GO:0005829">
    <property type="term" value="C:cytosol"/>
    <property type="evidence" value="ECO:0007669"/>
    <property type="project" value="TreeGrafter"/>
</dbReference>
<dbReference type="InterPro" id="IPR045886">
    <property type="entry name" value="ThiF/MoeB/HesA"/>
</dbReference>
<evidence type="ECO:0000256" key="1">
    <source>
        <dbReference type="ARBA" id="ARBA00009919"/>
    </source>
</evidence>
<dbReference type="RefSeq" id="WP_033674294.1">
    <property type="nucleotide sequence ID" value="NZ_JOTM01000006.1"/>
</dbReference>
<evidence type="ECO:0000313" key="3">
    <source>
        <dbReference type="EMBL" id="KEK24529.1"/>
    </source>
</evidence>
<evidence type="ECO:0000259" key="2">
    <source>
        <dbReference type="Pfam" id="PF00899"/>
    </source>
</evidence>
<organism evidence="3 4">
    <name type="scientific">Bacillus gaemokensis</name>
    <dbReference type="NCBI Taxonomy" id="574375"/>
    <lineage>
        <taxon>Bacteria</taxon>
        <taxon>Bacillati</taxon>
        <taxon>Bacillota</taxon>
        <taxon>Bacilli</taxon>
        <taxon>Bacillales</taxon>
        <taxon>Bacillaceae</taxon>
        <taxon>Bacillus</taxon>
        <taxon>Bacillus cereus group</taxon>
    </lineage>
</organism>
<comment type="caution">
    <text evidence="3">The sequence shown here is derived from an EMBL/GenBank/DDBJ whole genome shotgun (WGS) entry which is preliminary data.</text>
</comment>
<dbReference type="CDD" id="cd00757">
    <property type="entry name" value="ThiF_MoeB_HesA_family"/>
    <property type="match status" value="1"/>
</dbReference>
<dbReference type="FunFam" id="3.40.50.720:FF:000080">
    <property type="entry name" value="Thiazole biosynthesis adenylyltransferase ThiF"/>
    <property type="match status" value="1"/>
</dbReference>
<dbReference type="PANTHER" id="PTHR10953:SF102">
    <property type="entry name" value="ADENYLYLTRANSFERASE AND SULFURTRANSFERASE MOCS3"/>
    <property type="match status" value="1"/>
</dbReference>
<dbReference type="Proteomes" id="UP000027778">
    <property type="component" value="Unassembled WGS sequence"/>
</dbReference>
<sequence length="337" mass="38094">MQERYSRQILFSGIGEGGQQKIREKHVLIIGAGALGAANAEAIVRAGIGKVTIADRDYVEWSNLQRQQLYIEEDAKQYKPKAVAAAEHLRKINSEVEIIPVVTDVTLQEMEELIKNVDLILDATDNFDTRLLINDISQKYNIPWIYGGCVGSYGVTYTILPGKTPCFRCLMEHPTSGITCDTAGIIQPAVQMVASHQVTEALKILVGDFESLRETMLSFDIWNNQHMAFKVNRQKKDTCPSCGRLRTYPSLNFESQMKTEVLCGRDTVQIRPGVPQVLNLEEVKKRLQKSVDVQKTPYLLSFPIDEYRFVLFTDGRAFIHGTNDMKVARRLYARYIG</sequence>
<reference evidence="3 4" key="1">
    <citation type="submission" date="2014-06" db="EMBL/GenBank/DDBJ databases">
        <title>Draft genome sequence of Bacillus gaemokensis JCM 15801 (MCCC 1A00707).</title>
        <authorList>
            <person name="Lai Q."/>
            <person name="Liu Y."/>
            <person name="Shao Z."/>
        </authorList>
    </citation>
    <scope>NUCLEOTIDE SEQUENCE [LARGE SCALE GENOMIC DNA]</scope>
    <source>
        <strain evidence="3 4">JCM 15801</strain>
    </source>
</reference>
<dbReference type="GO" id="GO:0008146">
    <property type="term" value="F:sulfotransferase activity"/>
    <property type="evidence" value="ECO:0007669"/>
    <property type="project" value="TreeGrafter"/>
</dbReference>
<dbReference type="STRING" id="574375.AZF08_05150"/>
<name>A0A073KB90_9BACI</name>
<protein>
    <submittedName>
        <fullName evidence="3">Thiamine biosynthesis protein MoeB</fullName>
    </submittedName>
</protein>
<feature type="domain" description="THIF-type NAD/FAD binding fold" evidence="2">
    <location>
        <begin position="5"/>
        <end position="240"/>
    </location>
</feature>
<dbReference type="AlphaFoldDB" id="A0A073KB90"/>
<dbReference type="GO" id="GO:0008641">
    <property type="term" value="F:ubiquitin-like modifier activating enzyme activity"/>
    <property type="evidence" value="ECO:0007669"/>
    <property type="project" value="InterPro"/>
</dbReference>
<gene>
    <name evidence="3" type="ORF">BAGA_25610</name>
</gene>
<evidence type="ECO:0000313" key="4">
    <source>
        <dbReference type="Proteomes" id="UP000027778"/>
    </source>
</evidence>
<proteinExistence type="inferred from homology"/>
<dbReference type="InterPro" id="IPR000594">
    <property type="entry name" value="ThiF_NAD_FAD-bd"/>
</dbReference>
<comment type="similarity">
    <text evidence="1">Belongs to the HesA/MoeB/ThiF family.</text>
</comment>
<dbReference type="EMBL" id="JOTM01000006">
    <property type="protein sequence ID" value="KEK24529.1"/>
    <property type="molecule type" value="Genomic_DNA"/>
</dbReference>
<dbReference type="eggNOG" id="COG0476">
    <property type="taxonomic scope" value="Bacteria"/>
</dbReference>
<dbReference type="InterPro" id="IPR035985">
    <property type="entry name" value="Ubiquitin-activating_enz"/>
</dbReference>
<dbReference type="PANTHER" id="PTHR10953">
    <property type="entry name" value="UBIQUITIN-ACTIVATING ENZYME E1"/>
    <property type="match status" value="1"/>
</dbReference>